<dbReference type="EMBL" id="SORX01000004">
    <property type="protein sequence ID" value="TFE01628.1"/>
    <property type="molecule type" value="Genomic_DNA"/>
</dbReference>
<dbReference type="PANTHER" id="PTHR33990:SF1">
    <property type="entry name" value="PROTEIN YJDN"/>
    <property type="match status" value="1"/>
</dbReference>
<keyword evidence="3" id="KW-1185">Reference proteome</keyword>
<reference evidence="2 3" key="1">
    <citation type="submission" date="2019-03" db="EMBL/GenBank/DDBJ databases">
        <authorList>
            <person name="Yang Y."/>
        </authorList>
    </citation>
    <scope>NUCLEOTIDE SEQUENCE [LARGE SCALE GENOMIC DNA]</scope>
    <source>
        <strain evidence="2 3">ASL-1</strain>
    </source>
</reference>
<dbReference type="InterPro" id="IPR028973">
    <property type="entry name" value="PhnB-like"/>
</dbReference>
<dbReference type="SUPFAM" id="SSF54593">
    <property type="entry name" value="Glyoxalase/Bleomycin resistance protein/Dihydroxybiphenyl dioxygenase"/>
    <property type="match status" value="1"/>
</dbReference>
<proteinExistence type="predicted"/>
<dbReference type="RefSeq" id="WP_134381344.1">
    <property type="nucleotide sequence ID" value="NZ_SORX01000004.1"/>
</dbReference>
<comment type="caution">
    <text evidence="2">The sequence shown here is derived from an EMBL/GenBank/DDBJ whole genome shotgun (WGS) entry which is preliminary data.</text>
</comment>
<feature type="domain" description="PhnB-like" evidence="1">
    <location>
        <begin position="3"/>
        <end position="132"/>
    </location>
</feature>
<sequence>MSINVYMVFDGDAKDAIKFYEEVFETDEAEVMTFGEAPPHPEYTLPEEAKQRVMHARLNINGSNVMFSDTFPGSDLRKGDNITLAVVLDDAEKLKTQFNKLSEGGTVQMELQETFWSKLYGQLIDRFGISWQFNLGE</sequence>
<organism evidence="2 3">
    <name type="scientific">Jeotgalibacillus salarius</name>
    <dbReference type="NCBI Taxonomy" id="546023"/>
    <lineage>
        <taxon>Bacteria</taxon>
        <taxon>Bacillati</taxon>
        <taxon>Bacillota</taxon>
        <taxon>Bacilli</taxon>
        <taxon>Bacillales</taxon>
        <taxon>Caryophanaceae</taxon>
        <taxon>Jeotgalibacillus</taxon>
    </lineage>
</organism>
<protein>
    <submittedName>
        <fullName evidence="2">VOC family protein</fullName>
    </submittedName>
</protein>
<gene>
    <name evidence="2" type="ORF">E2626_08640</name>
</gene>
<dbReference type="InterPro" id="IPR029068">
    <property type="entry name" value="Glyas_Bleomycin-R_OHBP_Dase"/>
</dbReference>
<dbReference type="CDD" id="cd06588">
    <property type="entry name" value="PhnB_like"/>
    <property type="match status" value="1"/>
</dbReference>
<name>A0A4Y8LFM4_9BACL</name>
<dbReference type="Gene3D" id="3.10.180.10">
    <property type="entry name" value="2,3-Dihydroxybiphenyl 1,2-Dioxygenase, domain 1"/>
    <property type="match status" value="1"/>
</dbReference>
<dbReference type="AlphaFoldDB" id="A0A4Y8LFM4"/>
<evidence type="ECO:0000313" key="2">
    <source>
        <dbReference type="EMBL" id="TFE01628.1"/>
    </source>
</evidence>
<dbReference type="OrthoDB" id="9795306at2"/>
<evidence type="ECO:0000313" key="3">
    <source>
        <dbReference type="Proteomes" id="UP000297776"/>
    </source>
</evidence>
<dbReference type="Pfam" id="PF06983">
    <property type="entry name" value="3-dmu-9_3-mt"/>
    <property type="match status" value="1"/>
</dbReference>
<accession>A0A4Y8LFM4</accession>
<dbReference type="Proteomes" id="UP000297776">
    <property type="component" value="Unassembled WGS sequence"/>
</dbReference>
<dbReference type="PANTHER" id="PTHR33990">
    <property type="entry name" value="PROTEIN YJDN-RELATED"/>
    <property type="match status" value="1"/>
</dbReference>
<evidence type="ECO:0000259" key="1">
    <source>
        <dbReference type="Pfam" id="PF06983"/>
    </source>
</evidence>